<dbReference type="GO" id="GO:0008270">
    <property type="term" value="F:zinc ion binding"/>
    <property type="evidence" value="ECO:0007669"/>
    <property type="project" value="InterPro"/>
</dbReference>
<sequence>MANDLSEESRKACHNCRRRRLKCDRALPQCLKCIKNGQQCLGYQRLMRWETGVASRGKLAGVSYHEVGKRYERQGNHQVVVHSLPTDPLTQDLDASTRNYLHHFANDFCRNLVSYDNTQLNPFRELIPLTQKHPILLHIIVANSASWIHNASTSITTPNTGHPDGKCSVHLEDQESSMIAQSKPQYDALAAKRQALHLLQLALTGTIALDVDVTMAVVLLFIELELVESGQGNWTHHISGARRIIERLCGPEIWTQTSTSTLRRCLISNCLVFDILGSSLASSPGLGTNNALPPGGLSLLQDAEGNHCSSFPVTLLQLMQSGAQLYQSDNTCSTENTSHAGKAQQAHQLLQTAISFDPLGWASAIQPRSPASDLEHRTHVASAHRAAVCIYLSRLCNSLDKSAGNSQELESLGAEVIRHASYIRPNDALFTATTWPSFIAGAETADPAAQRWVVRRFHELWKVEPWGTIRGALGVLENIWAERSSREASARGNDTINGRSESSDWIRDLRGRGVDWLII</sequence>
<evidence type="ECO:0000256" key="2">
    <source>
        <dbReference type="ARBA" id="ARBA00023242"/>
    </source>
</evidence>
<dbReference type="InterPro" id="IPR021858">
    <property type="entry name" value="Fun_TF"/>
</dbReference>
<keyword evidence="5" id="KW-1185">Reference proteome</keyword>
<dbReference type="GeneID" id="96008892"/>
<dbReference type="PROSITE" id="PS50048">
    <property type="entry name" value="ZN2_CY6_FUNGAL_2"/>
    <property type="match status" value="1"/>
</dbReference>
<dbReference type="CDD" id="cd00067">
    <property type="entry name" value="GAL4"/>
    <property type="match status" value="1"/>
</dbReference>
<dbReference type="PANTHER" id="PTHR37534">
    <property type="entry name" value="TRANSCRIPTIONAL ACTIVATOR PROTEIN UGA3"/>
    <property type="match status" value="1"/>
</dbReference>
<proteinExistence type="predicted"/>
<dbReference type="GO" id="GO:0000981">
    <property type="term" value="F:DNA-binding transcription factor activity, RNA polymerase II-specific"/>
    <property type="evidence" value="ECO:0007669"/>
    <property type="project" value="InterPro"/>
</dbReference>
<comment type="caution">
    <text evidence="4">The sequence shown here is derived from an EMBL/GenBank/DDBJ whole genome shotgun (WGS) entry which is preliminary data.</text>
</comment>
<dbReference type="Gene3D" id="4.10.240.10">
    <property type="entry name" value="Zn(2)-C6 fungal-type DNA-binding domain"/>
    <property type="match status" value="1"/>
</dbReference>
<feature type="domain" description="Zn(2)-C6 fungal-type" evidence="3">
    <location>
        <begin position="12"/>
        <end position="40"/>
    </location>
</feature>
<dbReference type="Proteomes" id="UP000803884">
    <property type="component" value="Unassembled WGS sequence"/>
</dbReference>
<dbReference type="PROSITE" id="PS00463">
    <property type="entry name" value="ZN2_CY6_FUNGAL_1"/>
    <property type="match status" value="1"/>
</dbReference>
<name>A0AB34KF12_9PEZI</name>
<dbReference type="SUPFAM" id="SSF57701">
    <property type="entry name" value="Zn2/Cys6 DNA-binding domain"/>
    <property type="match status" value="1"/>
</dbReference>
<accession>A0AB34KF12</accession>
<reference evidence="4 5" key="1">
    <citation type="journal article" date="2020" name="Microbiol. Resour. Announc.">
        <title>Draft Genome Sequence of a Cladosporium Species Isolated from the Mesophotic Ascidian Didemnum maculosum.</title>
        <authorList>
            <person name="Gioti A."/>
            <person name="Siaperas R."/>
            <person name="Nikolaivits E."/>
            <person name="Le Goff G."/>
            <person name="Ouazzani J."/>
            <person name="Kotoulas G."/>
            <person name="Topakas E."/>
        </authorList>
    </citation>
    <scope>NUCLEOTIDE SEQUENCE [LARGE SCALE GENOMIC DNA]</scope>
    <source>
        <strain evidence="4 5">TM138-S3</strain>
    </source>
</reference>
<dbReference type="AlphaFoldDB" id="A0AB34KF12"/>
<dbReference type="InterPro" id="IPR036864">
    <property type="entry name" value="Zn2-C6_fun-type_DNA-bd_sf"/>
</dbReference>
<dbReference type="GO" id="GO:0045944">
    <property type="term" value="P:positive regulation of transcription by RNA polymerase II"/>
    <property type="evidence" value="ECO:0007669"/>
    <property type="project" value="TreeGrafter"/>
</dbReference>
<dbReference type="PANTHER" id="PTHR37534:SF51">
    <property type="entry name" value="ACRIFLAVINE SENSITIVITY CONTROL PROTEIN ACR-2"/>
    <property type="match status" value="1"/>
</dbReference>
<dbReference type="EMBL" id="JAAQHG020000032">
    <property type="protein sequence ID" value="KAL1583763.1"/>
    <property type="molecule type" value="Genomic_DNA"/>
</dbReference>
<dbReference type="GO" id="GO:0000976">
    <property type="term" value="F:transcription cis-regulatory region binding"/>
    <property type="evidence" value="ECO:0007669"/>
    <property type="project" value="TreeGrafter"/>
</dbReference>
<keyword evidence="2" id="KW-0539">Nucleus</keyword>
<dbReference type="InterPro" id="IPR001138">
    <property type="entry name" value="Zn2Cys6_DnaBD"/>
</dbReference>
<dbReference type="Pfam" id="PF11951">
    <property type="entry name" value="Fungal_trans_2"/>
    <property type="match status" value="1"/>
</dbReference>
<organism evidence="4 5">
    <name type="scientific">Cladosporium halotolerans</name>
    <dbReference type="NCBI Taxonomy" id="1052096"/>
    <lineage>
        <taxon>Eukaryota</taxon>
        <taxon>Fungi</taxon>
        <taxon>Dikarya</taxon>
        <taxon>Ascomycota</taxon>
        <taxon>Pezizomycotina</taxon>
        <taxon>Dothideomycetes</taxon>
        <taxon>Dothideomycetidae</taxon>
        <taxon>Cladosporiales</taxon>
        <taxon>Cladosporiaceae</taxon>
        <taxon>Cladosporium</taxon>
    </lineage>
</organism>
<dbReference type="SMART" id="SM00066">
    <property type="entry name" value="GAL4"/>
    <property type="match status" value="1"/>
</dbReference>
<evidence type="ECO:0000256" key="1">
    <source>
        <dbReference type="ARBA" id="ARBA00004123"/>
    </source>
</evidence>
<comment type="subcellular location">
    <subcellularLocation>
        <location evidence="1">Nucleus</location>
    </subcellularLocation>
</comment>
<gene>
    <name evidence="4" type="ORF">WHR41_07449</name>
</gene>
<dbReference type="RefSeq" id="XP_069226869.1">
    <property type="nucleotide sequence ID" value="XM_069376054.1"/>
</dbReference>
<protein>
    <recommendedName>
        <fullName evidence="3">Zn(2)-C6 fungal-type domain-containing protein</fullName>
    </recommendedName>
</protein>
<evidence type="ECO:0000313" key="4">
    <source>
        <dbReference type="EMBL" id="KAL1583763.1"/>
    </source>
</evidence>
<dbReference type="Pfam" id="PF00172">
    <property type="entry name" value="Zn_clus"/>
    <property type="match status" value="1"/>
</dbReference>
<evidence type="ECO:0000313" key="5">
    <source>
        <dbReference type="Proteomes" id="UP000803884"/>
    </source>
</evidence>
<dbReference type="GO" id="GO:0005634">
    <property type="term" value="C:nucleus"/>
    <property type="evidence" value="ECO:0007669"/>
    <property type="project" value="UniProtKB-SubCell"/>
</dbReference>
<evidence type="ECO:0000259" key="3">
    <source>
        <dbReference type="PROSITE" id="PS50048"/>
    </source>
</evidence>